<proteinExistence type="predicted"/>
<dbReference type="EMBL" id="LN614827">
    <property type="protein sequence ID" value="CEG58423.1"/>
    <property type="molecule type" value="Genomic_DNA"/>
</dbReference>
<dbReference type="Proteomes" id="UP000032430">
    <property type="component" value="Chromosome I"/>
</dbReference>
<keyword evidence="2" id="KW-1185">Reference proteome</keyword>
<dbReference type="STRING" id="1212491.LFA_3079"/>
<dbReference type="HOGENOM" id="CLU_2844455_0_0_6"/>
<protein>
    <submittedName>
        <fullName evidence="1">Uncharacterized protein</fullName>
    </submittedName>
</protein>
<name>A0A098G7J0_9GAMM</name>
<dbReference type="AlphaFoldDB" id="A0A098G7J0"/>
<evidence type="ECO:0000313" key="2">
    <source>
        <dbReference type="Proteomes" id="UP000032430"/>
    </source>
</evidence>
<accession>A0A098G7J0</accession>
<sequence length="65" mass="7404">MIVIRSILINIGNNYVGKLGFNTKNYWKLGLQAVNVAAFALSYPSCSQLSRLHKLHPVHIKNQYF</sequence>
<evidence type="ECO:0000313" key="1">
    <source>
        <dbReference type="EMBL" id="CEG58423.1"/>
    </source>
</evidence>
<reference evidence="2" key="1">
    <citation type="submission" date="2014-09" db="EMBL/GenBank/DDBJ databases">
        <authorList>
            <person name="Gomez-Valero L."/>
        </authorList>
    </citation>
    <scope>NUCLEOTIDE SEQUENCE [LARGE SCALE GENOMIC DNA]</scope>
    <source>
        <strain evidence="2">ATCC700992</strain>
    </source>
</reference>
<dbReference type="KEGG" id="lfa:LFA_3079"/>
<gene>
    <name evidence="1" type="ORF">LFA_3079</name>
</gene>
<organism evidence="1 2">
    <name type="scientific">Legionella fallonii LLAP-10</name>
    <dbReference type="NCBI Taxonomy" id="1212491"/>
    <lineage>
        <taxon>Bacteria</taxon>
        <taxon>Pseudomonadati</taxon>
        <taxon>Pseudomonadota</taxon>
        <taxon>Gammaproteobacteria</taxon>
        <taxon>Legionellales</taxon>
        <taxon>Legionellaceae</taxon>
        <taxon>Legionella</taxon>
    </lineage>
</organism>